<organism evidence="3 4">
    <name type="scientific">Phytophthora boehmeriae</name>
    <dbReference type="NCBI Taxonomy" id="109152"/>
    <lineage>
        <taxon>Eukaryota</taxon>
        <taxon>Sar</taxon>
        <taxon>Stramenopiles</taxon>
        <taxon>Oomycota</taxon>
        <taxon>Peronosporomycetes</taxon>
        <taxon>Peronosporales</taxon>
        <taxon>Peronosporaceae</taxon>
        <taxon>Phytophthora</taxon>
    </lineage>
</organism>
<feature type="compositionally biased region" description="Basic residues" evidence="2">
    <location>
        <begin position="614"/>
        <end position="625"/>
    </location>
</feature>
<feature type="region of interest" description="Disordered" evidence="2">
    <location>
        <begin position="1063"/>
        <end position="1106"/>
    </location>
</feature>
<name>A0A8T1VCI1_9STRA</name>
<feature type="region of interest" description="Disordered" evidence="2">
    <location>
        <begin position="977"/>
        <end position="999"/>
    </location>
</feature>
<keyword evidence="4" id="KW-1185">Reference proteome</keyword>
<feature type="compositionally biased region" description="Acidic residues" evidence="2">
    <location>
        <begin position="506"/>
        <end position="516"/>
    </location>
</feature>
<sequence>MGGTESNEVAKDDARLQHPMVLRSAPAPAQKGKSKKENDTVITTAKDGTKTAVTTSADGASVTTVVTKPDGSSTTTTETVTTTESEVGLTQLLGKQGASPTAAAAASAIADFESVSEEKKKRAQSLEEELAWHAWSGSAIAAAMGVKSSDVETSLDVSDHSGVLFVSTVVTAQAGNSVSGAVASSEAGGERKRGDFKKWLPAFLAYVTSHGRHLEALTAVELFIFARAFCRFRVLASSVDQEKEEKNQADRAQILTARRAKERKVAWELARAFTLYYPEFPIRRRGLRFNKTNRILMDQVPVENESSFHFIALHRRMSTWLRKVIVVSLLRESSDDCTCAENTIVIHDGEIVHSGSWGESIKYVQALGIACPSRKEVAMHLNKHGSQKATAALFDRHQAATSPSVFFRLADDIVMLSEAPLVDTSDSETRLHITNVGRFSKTQAASSSKHDVLSKKPTPGAYMYNLHSNENTSDSDDGDDNNSFNAGEWLMSWFNPPTQGPQMAETVEETVEEVEVTEGKKPKSKKHRKPKRKPTTETTEETIEVTEVTEVTTESTPTPEETTEVIEVTEVTETIETTEDVPSTTEVTVSETTETTETVEETVEEVEVTEGKKPKSKKHRKPKRKPTTETTEEMKKGETSSTVQTETREEIDDSAAVSATATTSASAADETLVSLSTEEEKGDDGAAGAIVKTEVFRTVGANGSVITKTIRTTIRKVTTSTGLAKKLIEVRTTTVTETKTGETSSTVQTETREEIDDSAANFASFEDGFFNSGSYEEKRATWTIARSLSFHYPGVAVQQLGLGVGKFQRTLLIDEVCHARDGPDGNPVMEVEFVLSALQVVPKKCAYYEDVLILENGEVLFHGTGESLISYFQELGFVCPTGVSVSDYLLNLNKEQEVHHQVTMIQGFNNQRQLRRSRMFSGLMKFADDMVMITGAPGAGGPSRSNTPVSSPMRSGSTARLSTSYSPLRRQLKHRFAQGSPTKSPFRSTTAGFASPQSANATKSLRITAYSSPESKKPANSMIAGYSLPAVGRGSTMTSSFSSPLTTKSTSYSSPITEIKGSTTSRRISVEGGNTVITEEVTSPRGTKRVMTTRHATKDSPSTSTA</sequence>
<feature type="compositionally biased region" description="Polar residues" evidence="2">
    <location>
        <begin position="943"/>
        <end position="964"/>
    </location>
</feature>
<dbReference type="Proteomes" id="UP000693981">
    <property type="component" value="Unassembled WGS sequence"/>
</dbReference>
<feature type="compositionally biased region" description="Low complexity" evidence="2">
    <location>
        <begin position="654"/>
        <end position="669"/>
    </location>
</feature>
<proteinExistence type="predicted"/>
<accession>A0A8T1VCI1</accession>
<evidence type="ECO:0000313" key="4">
    <source>
        <dbReference type="Proteomes" id="UP000693981"/>
    </source>
</evidence>
<feature type="compositionally biased region" description="Low complexity" evidence="2">
    <location>
        <begin position="545"/>
        <end position="596"/>
    </location>
</feature>
<evidence type="ECO:0000256" key="1">
    <source>
        <dbReference type="ARBA" id="ARBA00022448"/>
    </source>
</evidence>
<feature type="region of interest" description="Disordered" evidence="2">
    <location>
        <begin position="1"/>
        <end position="48"/>
    </location>
</feature>
<dbReference type="OrthoDB" id="124047at2759"/>
<feature type="compositionally biased region" description="Basic residues" evidence="2">
    <location>
        <begin position="522"/>
        <end position="533"/>
    </location>
</feature>
<protein>
    <submittedName>
        <fullName evidence="3">Uncharacterized protein</fullName>
    </submittedName>
</protein>
<feature type="region of interest" description="Disordered" evidence="2">
    <location>
        <begin position="441"/>
        <end position="680"/>
    </location>
</feature>
<keyword evidence="1" id="KW-0813">Transport</keyword>
<feature type="region of interest" description="Disordered" evidence="2">
    <location>
        <begin position="937"/>
        <end position="964"/>
    </location>
</feature>
<evidence type="ECO:0000256" key="2">
    <source>
        <dbReference type="SAM" id="MobiDB-lite"/>
    </source>
</evidence>
<feature type="compositionally biased region" description="Polar residues" evidence="2">
    <location>
        <begin position="1075"/>
        <end position="1085"/>
    </location>
</feature>
<dbReference type="AlphaFoldDB" id="A0A8T1VCI1"/>
<comment type="caution">
    <text evidence="3">The sequence shown here is derived from an EMBL/GenBank/DDBJ whole genome shotgun (WGS) entry which is preliminary data.</text>
</comment>
<reference evidence="3" key="1">
    <citation type="submission" date="2021-02" db="EMBL/GenBank/DDBJ databases">
        <authorList>
            <person name="Palmer J.M."/>
        </authorList>
    </citation>
    <scope>NUCLEOTIDE SEQUENCE</scope>
    <source>
        <strain evidence="3">SCRP23</strain>
    </source>
</reference>
<feature type="compositionally biased region" description="Polar residues" evidence="2">
    <location>
        <begin position="979"/>
        <end position="999"/>
    </location>
</feature>
<dbReference type="EMBL" id="JAGDFL010000984">
    <property type="protein sequence ID" value="KAG7379027.1"/>
    <property type="molecule type" value="Genomic_DNA"/>
</dbReference>
<dbReference type="PANTHER" id="PTHR19241">
    <property type="entry name" value="ATP-BINDING CASSETTE TRANSPORTER"/>
    <property type="match status" value="1"/>
</dbReference>
<gene>
    <name evidence="3" type="ORF">PHYBOEH_012073</name>
</gene>
<feature type="compositionally biased region" description="Acidic residues" evidence="2">
    <location>
        <begin position="597"/>
        <end position="608"/>
    </location>
</feature>
<evidence type="ECO:0000313" key="3">
    <source>
        <dbReference type="EMBL" id="KAG7379027.1"/>
    </source>
</evidence>